<evidence type="ECO:0000313" key="2">
    <source>
        <dbReference type="Proteomes" id="UP001060085"/>
    </source>
</evidence>
<name>A0ACC0AI25_CATRO</name>
<dbReference type="EMBL" id="CM044706">
    <property type="protein sequence ID" value="KAI5659146.1"/>
    <property type="molecule type" value="Genomic_DNA"/>
</dbReference>
<sequence length="120" mass="13738">MDKIASYPYFYVNDLEGWVAFAIFFSIWIFYAPNVLGHPENDIPANPISTPPHIVPEWYFLPIHAIPRSICDKSGGVAAIAQVFICLLALPFFKRFHFANRKMMSHELCFASTKECKNKP</sequence>
<reference evidence="2" key="1">
    <citation type="journal article" date="2023" name="Nat. Plants">
        <title>Single-cell RNA sequencing provides a high-resolution roadmap for understanding the multicellular compartmentation of specialized metabolism.</title>
        <authorList>
            <person name="Sun S."/>
            <person name="Shen X."/>
            <person name="Li Y."/>
            <person name="Li Y."/>
            <person name="Wang S."/>
            <person name="Li R."/>
            <person name="Zhang H."/>
            <person name="Shen G."/>
            <person name="Guo B."/>
            <person name="Wei J."/>
            <person name="Xu J."/>
            <person name="St-Pierre B."/>
            <person name="Chen S."/>
            <person name="Sun C."/>
        </authorList>
    </citation>
    <scope>NUCLEOTIDE SEQUENCE [LARGE SCALE GENOMIC DNA]</scope>
</reference>
<evidence type="ECO:0000313" key="1">
    <source>
        <dbReference type="EMBL" id="KAI5659146.1"/>
    </source>
</evidence>
<dbReference type="Proteomes" id="UP001060085">
    <property type="component" value="Linkage Group LG06"/>
</dbReference>
<accession>A0ACC0AI25</accession>
<keyword evidence="2" id="KW-1185">Reference proteome</keyword>
<organism evidence="1 2">
    <name type="scientific">Catharanthus roseus</name>
    <name type="common">Madagascar periwinkle</name>
    <name type="synonym">Vinca rosea</name>
    <dbReference type="NCBI Taxonomy" id="4058"/>
    <lineage>
        <taxon>Eukaryota</taxon>
        <taxon>Viridiplantae</taxon>
        <taxon>Streptophyta</taxon>
        <taxon>Embryophyta</taxon>
        <taxon>Tracheophyta</taxon>
        <taxon>Spermatophyta</taxon>
        <taxon>Magnoliopsida</taxon>
        <taxon>eudicotyledons</taxon>
        <taxon>Gunneridae</taxon>
        <taxon>Pentapetalae</taxon>
        <taxon>asterids</taxon>
        <taxon>lamiids</taxon>
        <taxon>Gentianales</taxon>
        <taxon>Apocynaceae</taxon>
        <taxon>Rauvolfioideae</taxon>
        <taxon>Vinceae</taxon>
        <taxon>Catharanthinae</taxon>
        <taxon>Catharanthus</taxon>
    </lineage>
</organism>
<comment type="caution">
    <text evidence="1">The sequence shown here is derived from an EMBL/GenBank/DDBJ whole genome shotgun (WGS) entry which is preliminary data.</text>
</comment>
<gene>
    <name evidence="1" type="ORF">M9H77_27939</name>
</gene>
<proteinExistence type="predicted"/>
<protein>
    <submittedName>
        <fullName evidence="1">Uncharacterized protein</fullName>
    </submittedName>
</protein>